<feature type="domain" description="Ubiquitin Mut7-C" evidence="1">
    <location>
        <begin position="27"/>
        <end position="82"/>
    </location>
</feature>
<gene>
    <name evidence="2" type="ORF">SAMN05660649_03674</name>
</gene>
<dbReference type="Proteomes" id="UP000199337">
    <property type="component" value="Unassembled WGS sequence"/>
</dbReference>
<dbReference type="RefSeq" id="WP_092473041.1">
    <property type="nucleotide sequence ID" value="NZ_FOOX01000015.1"/>
</dbReference>
<proteinExistence type="predicted"/>
<dbReference type="AlphaFoldDB" id="A0A1I2X022"/>
<dbReference type="InterPro" id="IPR016155">
    <property type="entry name" value="Mopterin_synth/thiamin_S_b"/>
</dbReference>
<protein>
    <submittedName>
        <fullName evidence="2">Mut7-C ubiquitin</fullName>
    </submittedName>
</protein>
<dbReference type="Pfam" id="PF14451">
    <property type="entry name" value="Ub-Mut7C"/>
    <property type="match status" value="1"/>
</dbReference>
<sequence>MSSTGIFSVDVDLGVVLAKLVKAPGYQKPKITVSLTGPVTICHLVDYLGIPREYISFVTVNSEKKDWASSLGPGDKIILFPYITGG</sequence>
<dbReference type="SUPFAM" id="SSF54285">
    <property type="entry name" value="MoaD/ThiS"/>
    <property type="match status" value="1"/>
</dbReference>
<dbReference type="EMBL" id="FOOX01000015">
    <property type="protein sequence ID" value="SFH06046.1"/>
    <property type="molecule type" value="Genomic_DNA"/>
</dbReference>
<evidence type="ECO:0000313" key="3">
    <source>
        <dbReference type="Proteomes" id="UP000199337"/>
    </source>
</evidence>
<evidence type="ECO:0000259" key="1">
    <source>
        <dbReference type="Pfam" id="PF14451"/>
    </source>
</evidence>
<reference evidence="3" key="1">
    <citation type="submission" date="2016-10" db="EMBL/GenBank/DDBJ databases">
        <authorList>
            <person name="Varghese N."/>
            <person name="Submissions S."/>
        </authorList>
    </citation>
    <scope>NUCLEOTIDE SEQUENCE [LARGE SCALE GENOMIC DNA]</scope>
    <source>
        <strain evidence="3">DSM 17038</strain>
    </source>
</reference>
<name>A0A1I2X022_9FIRM</name>
<accession>A0A1I2X022</accession>
<keyword evidence="3" id="KW-1185">Reference proteome</keyword>
<dbReference type="STRING" id="341036.SAMN05660649_03674"/>
<dbReference type="InterPro" id="IPR027798">
    <property type="entry name" value="Ub_Mut7C"/>
</dbReference>
<evidence type="ECO:0000313" key="2">
    <source>
        <dbReference type="EMBL" id="SFH06046.1"/>
    </source>
</evidence>
<organism evidence="2 3">
    <name type="scientific">Desulfotruncus arcticus DSM 17038</name>
    <dbReference type="NCBI Taxonomy" id="1121424"/>
    <lineage>
        <taxon>Bacteria</taxon>
        <taxon>Bacillati</taxon>
        <taxon>Bacillota</taxon>
        <taxon>Clostridia</taxon>
        <taxon>Eubacteriales</taxon>
        <taxon>Desulfallaceae</taxon>
        <taxon>Desulfotruncus</taxon>
    </lineage>
</organism>